<dbReference type="NCBIfam" id="TIGR02523">
    <property type="entry name" value="type_IV_pilV"/>
    <property type="match status" value="1"/>
</dbReference>
<feature type="domain" description="Type IV pilin Tt1218-like" evidence="2">
    <location>
        <begin position="36"/>
        <end position="124"/>
    </location>
</feature>
<evidence type="ECO:0000259" key="2">
    <source>
        <dbReference type="Pfam" id="PF22150"/>
    </source>
</evidence>
<protein>
    <submittedName>
        <fullName evidence="3">Type IV pilus modification protein PilV</fullName>
    </submittedName>
</protein>
<dbReference type="Pfam" id="PF07963">
    <property type="entry name" value="N_methyl"/>
    <property type="match status" value="1"/>
</dbReference>
<keyword evidence="1" id="KW-1133">Transmembrane helix</keyword>
<feature type="transmembrane region" description="Helical" evidence="1">
    <location>
        <begin position="12"/>
        <end position="36"/>
    </location>
</feature>
<evidence type="ECO:0000256" key="1">
    <source>
        <dbReference type="SAM" id="Phobius"/>
    </source>
</evidence>
<dbReference type="InterPro" id="IPR054402">
    <property type="entry name" value="Tt1218-like_dom"/>
</dbReference>
<dbReference type="RefSeq" id="WP_236498274.1">
    <property type="nucleotide sequence ID" value="NZ_CP091244.1"/>
</dbReference>
<proteinExistence type="predicted"/>
<dbReference type="EMBL" id="CP091244">
    <property type="protein sequence ID" value="UJS24022.1"/>
    <property type="molecule type" value="Genomic_DNA"/>
</dbReference>
<gene>
    <name evidence="3" type="primary">pilV</name>
    <name evidence="3" type="ORF">L2Y54_19135</name>
</gene>
<dbReference type="NCBIfam" id="TIGR02532">
    <property type="entry name" value="IV_pilin_GFxxxE"/>
    <property type="match status" value="1"/>
</dbReference>
<keyword evidence="1" id="KW-0472">Membrane</keyword>
<name>A0ABY3SWY9_9GAMM</name>
<sequence length="198" mass="21159">MPIRLASRRQQSGLSLIEVLIATVVLSTGLLGLAGLQIAGMKTTHNSYQMQQATWIVHDLLEKMRANRAEVFRMSTASTPVPQSSYLLANLTNAATHCADLTKKPSKDCATALCSHEELATYDLHQTLCGYGSSTGVSNVLMGGQLQITCPTGDCSNGVTVNLQWDERNATRQADFAGTGADVADGIETFTINLNAVL</sequence>
<dbReference type="InterPro" id="IPR013362">
    <property type="entry name" value="Pilus_4_PilV"/>
</dbReference>
<accession>A0ABY3SWY9</accession>
<keyword evidence="4" id="KW-1185">Reference proteome</keyword>
<organism evidence="3 4">
    <name type="scientific">Thiothrix winogradskyi</name>
    <dbReference type="NCBI Taxonomy" id="96472"/>
    <lineage>
        <taxon>Bacteria</taxon>
        <taxon>Pseudomonadati</taxon>
        <taxon>Pseudomonadota</taxon>
        <taxon>Gammaproteobacteria</taxon>
        <taxon>Thiotrichales</taxon>
        <taxon>Thiotrichaceae</taxon>
        <taxon>Thiothrix</taxon>
    </lineage>
</organism>
<dbReference type="InterPro" id="IPR012902">
    <property type="entry name" value="N_methyl_site"/>
</dbReference>
<dbReference type="Pfam" id="PF22150">
    <property type="entry name" value="Tt1218-like"/>
    <property type="match status" value="1"/>
</dbReference>
<evidence type="ECO:0000313" key="3">
    <source>
        <dbReference type="EMBL" id="UJS24022.1"/>
    </source>
</evidence>
<dbReference type="Proteomes" id="UP001054801">
    <property type="component" value="Chromosome"/>
</dbReference>
<keyword evidence="1" id="KW-0812">Transmembrane</keyword>
<reference evidence="3" key="1">
    <citation type="journal article" date="2022" name="Microorganisms">
        <title>Two New Species of Filamentous Sulfur Bacteria of the Genus Thiothrix, Thiothrix winogradskyi sp. nov. and 'Candidatus Thiothrix sulfatifontis' sp. nov.</title>
        <authorList>
            <person name="Ravin N.V."/>
            <person name="Rossetti S."/>
            <person name="Beletsky A.V."/>
            <person name="Kadnikov V.V."/>
            <person name="Rudenko T.S."/>
            <person name="Smolyakov D.D."/>
            <person name="Moskvitina M.I."/>
            <person name="Gureeva M.V."/>
            <person name="Mardanov A.V."/>
            <person name="Grabovich M.Y."/>
        </authorList>
    </citation>
    <scope>NUCLEOTIDE SEQUENCE</scope>
    <source>
        <strain evidence="3">CT3</strain>
    </source>
</reference>
<evidence type="ECO:0000313" key="4">
    <source>
        <dbReference type="Proteomes" id="UP001054801"/>
    </source>
</evidence>